<organism evidence="3 4">
    <name type="scientific">Longispora fulva</name>
    <dbReference type="NCBI Taxonomy" id="619741"/>
    <lineage>
        <taxon>Bacteria</taxon>
        <taxon>Bacillati</taxon>
        <taxon>Actinomycetota</taxon>
        <taxon>Actinomycetes</taxon>
        <taxon>Micromonosporales</taxon>
        <taxon>Micromonosporaceae</taxon>
        <taxon>Longispora</taxon>
    </lineage>
</organism>
<keyword evidence="2" id="KW-0472">Membrane</keyword>
<feature type="transmembrane region" description="Helical" evidence="2">
    <location>
        <begin position="7"/>
        <end position="25"/>
    </location>
</feature>
<dbReference type="Proteomes" id="UP000622552">
    <property type="component" value="Unassembled WGS sequence"/>
</dbReference>
<reference evidence="3" key="1">
    <citation type="submission" date="2020-11" db="EMBL/GenBank/DDBJ databases">
        <title>Sequencing the genomes of 1000 actinobacteria strains.</title>
        <authorList>
            <person name="Klenk H.-P."/>
        </authorList>
    </citation>
    <scope>NUCLEOTIDE SEQUENCE</scope>
    <source>
        <strain evidence="3">DSM 45356</strain>
    </source>
</reference>
<dbReference type="AlphaFoldDB" id="A0A8J7GKS3"/>
<protein>
    <submittedName>
        <fullName evidence="3">Mannitol-specific phosphotransferase system IIBC component</fullName>
    </submittedName>
</protein>
<dbReference type="EMBL" id="JADOUF010000001">
    <property type="protein sequence ID" value="MBG6139991.1"/>
    <property type="molecule type" value="Genomic_DNA"/>
</dbReference>
<accession>A0A8J7GKS3</accession>
<dbReference type="Pfam" id="PF14012">
    <property type="entry name" value="DUF4229"/>
    <property type="match status" value="1"/>
</dbReference>
<feature type="transmembrane region" description="Helical" evidence="2">
    <location>
        <begin position="31"/>
        <end position="50"/>
    </location>
</feature>
<keyword evidence="2" id="KW-1133">Transmembrane helix</keyword>
<proteinExistence type="predicted"/>
<dbReference type="InterPro" id="IPR025323">
    <property type="entry name" value="DUF4229"/>
</dbReference>
<evidence type="ECO:0000313" key="3">
    <source>
        <dbReference type="EMBL" id="MBG6139991.1"/>
    </source>
</evidence>
<sequence length="110" mass="11912">MSPFVKYTLARLGMFAAIMVVLVLLPLPITLVVKVMVALLISLVLSFFLLKKMRDEMSDYIAGSVQRRQAEKDKLRAALAGEDEDTPPAGKPATPADPSAEKPTDGPQTV</sequence>
<name>A0A8J7GKS3_9ACTN</name>
<dbReference type="RefSeq" id="WP_197006581.1">
    <property type="nucleotide sequence ID" value="NZ_BONS01000006.1"/>
</dbReference>
<keyword evidence="2" id="KW-0812">Transmembrane</keyword>
<keyword evidence="4" id="KW-1185">Reference proteome</keyword>
<evidence type="ECO:0000256" key="1">
    <source>
        <dbReference type="SAM" id="MobiDB-lite"/>
    </source>
</evidence>
<comment type="caution">
    <text evidence="3">The sequence shown here is derived from an EMBL/GenBank/DDBJ whole genome shotgun (WGS) entry which is preliminary data.</text>
</comment>
<evidence type="ECO:0000313" key="4">
    <source>
        <dbReference type="Proteomes" id="UP000622552"/>
    </source>
</evidence>
<feature type="region of interest" description="Disordered" evidence="1">
    <location>
        <begin position="68"/>
        <end position="110"/>
    </location>
</feature>
<gene>
    <name evidence="3" type="ORF">IW245_006185</name>
</gene>
<evidence type="ECO:0000256" key="2">
    <source>
        <dbReference type="SAM" id="Phobius"/>
    </source>
</evidence>